<protein>
    <recommendedName>
        <fullName evidence="3">SEA domain-containing protein</fullName>
    </recommendedName>
</protein>
<dbReference type="InterPro" id="IPR036364">
    <property type="entry name" value="SEA_dom_sf"/>
</dbReference>
<evidence type="ECO:0000256" key="1">
    <source>
        <dbReference type="SAM" id="MobiDB-lite"/>
    </source>
</evidence>
<dbReference type="Pfam" id="PF01390">
    <property type="entry name" value="SEA"/>
    <property type="match status" value="2"/>
</dbReference>
<dbReference type="SUPFAM" id="SSF82671">
    <property type="entry name" value="SEA domain"/>
    <property type="match status" value="1"/>
</dbReference>
<dbReference type="InterPro" id="IPR000082">
    <property type="entry name" value="SEA_dom"/>
</dbReference>
<keyword evidence="2" id="KW-1133">Transmembrane helix</keyword>
<feature type="region of interest" description="Disordered" evidence="1">
    <location>
        <begin position="346"/>
        <end position="368"/>
    </location>
</feature>
<feature type="domain" description="SEA" evidence="3">
    <location>
        <begin position="199"/>
        <end position="321"/>
    </location>
</feature>
<evidence type="ECO:0000256" key="2">
    <source>
        <dbReference type="SAM" id="Phobius"/>
    </source>
</evidence>
<dbReference type="SMART" id="SM00200">
    <property type="entry name" value="SEA"/>
    <property type="match status" value="2"/>
</dbReference>
<dbReference type="EMBL" id="CACVKT020010330">
    <property type="protein sequence ID" value="CAC5425937.1"/>
    <property type="molecule type" value="Genomic_DNA"/>
</dbReference>
<reference evidence="4 5" key="1">
    <citation type="submission" date="2020-06" db="EMBL/GenBank/DDBJ databases">
        <authorList>
            <person name="Li R."/>
            <person name="Bekaert M."/>
        </authorList>
    </citation>
    <scope>NUCLEOTIDE SEQUENCE [LARGE SCALE GENOMIC DNA]</scope>
    <source>
        <strain evidence="5">wild</strain>
    </source>
</reference>
<dbReference type="Gene3D" id="3.30.70.960">
    <property type="entry name" value="SEA domain"/>
    <property type="match status" value="1"/>
</dbReference>
<keyword evidence="2" id="KW-0472">Membrane</keyword>
<evidence type="ECO:0000313" key="4">
    <source>
        <dbReference type="EMBL" id="CAC5425937.1"/>
    </source>
</evidence>
<feature type="compositionally biased region" description="Low complexity" evidence="1">
    <location>
        <begin position="548"/>
        <end position="560"/>
    </location>
</feature>
<dbReference type="PROSITE" id="PS50024">
    <property type="entry name" value="SEA"/>
    <property type="match status" value="2"/>
</dbReference>
<evidence type="ECO:0000313" key="5">
    <source>
        <dbReference type="Proteomes" id="UP000507470"/>
    </source>
</evidence>
<gene>
    <name evidence="4" type="ORF">MCOR_57703</name>
</gene>
<feature type="compositionally biased region" description="Low complexity" evidence="1">
    <location>
        <begin position="346"/>
        <end position="366"/>
    </location>
</feature>
<feature type="domain" description="SEA" evidence="3">
    <location>
        <begin position="874"/>
        <end position="987"/>
    </location>
</feature>
<organism evidence="4 5">
    <name type="scientific">Mytilus coruscus</name>
    <name type="common">Sea mussel</name>
    <dbReference type="NCBI Taxonomy" id="42192"/>
    <lineage>
        <taxon>Eukaryota</taxon>
        <taxon>Metazoa</taxon>
        <taxon>Spiralia</taxon>
        <taxon>Lophotrochozoa</taxon>
        <taxon>Mollusca</taxon>
        <taxon>Bivalvia</taxon>
        <taxon>Autobranchia</taxon>
        <taxon>Pteriomorphia</taxon>
        <taxon>Mytilida</taxon>
        <taxon>Mytiloidea</taxon>
        <taxon>Mytilidae</taxon>
        <taxon>Mytilinae</taxon>
        <taxon>Mytilus</taxon>
    </lineage>
</organism>
<accession>A0A6J8EZN2</accession>
<dbReference type="OrthoDB" id="10421122at2759"/>
<sequence length="1430" mass="158626">MMEIGDLESGKVNEYENVINTSTIGQNGVSSVDNIIVPHAETHGAAYINHAYISTDSIDVCGNEDVPQIRETKSSAASENRKTMYYHFQDYKDSTANLQELAQKTSSEHSKSGDRLPNRYVDYKSKECDNMPHQIKFDTYRKKKSRCLIAIIIIVLLLVIGLAVFLGVYFGIIGLAVFLGIYFGIMEKPDTVSKEPQYEKGKFQTSMKINKTYDAAYANQNSQQYINMKTKLEGQLTSMYQGSALKNDFQGVTVTGLSQGSLVVDYIITLKQNTVQTVATVQQATEQSVQQIKADSTSSSDLIKAVDEITVTLVIVSQTTSSTTTTTTNAPTTTTTKATTTLVVTTEDAQPSTTTTKAPTTTPTKASTEEIFTTQDAQLSTTTTKAPTTTTTKASTAEVFTTEDDQPSMTTTTTPTTTTTKASTAEVFTTEDTLPSTTTTKAPTTGTTKLAITEVETTKQVTEQQSTDRAVSQAKTTTQSVVSEAKTTTATQFVSTQEQTTGVVSPEQTTAKVVLTQAKTTTQSVVTQEHATAEKVITEDKTTQSLVTPEQTTTQIKTTTTPPPGQGHSGITKLSVTGVGNPCTDSGLLVSPSLACVGVSSGDLASINITAKETCSILMGTILPCIINKIKTDYSGRMCTEEQKHNIIVDNRESIGNMLKVDPMSCLPTSSCTDIEAITYYIPVICESQINSLRSFGSCSDFSDALKCYYYHIGKDKCDMTQYMNTVSTNYSKWLEDIKKPELNTCKIDIDWIVPGSKVFLCNDPDAVHLIVNMYCPNDLKEFISAGQDDKCMKASNLVVCIEQQLKAVLKTTCTIDSIYQLISMYQSHIIGDSNQPSIQDCHIVMPTPTEEMTTMEAMTTMDPQTTTATIVVVEGEFEANMKVNKTWDPKFEDKNSTEYKELTEKFRNQTLALYSYKNSSVEVEDIVILEVSKGSIVFVIMIILKKDSPNLSEWTSEKLIQETTTIIEAVKKDPEVDNLDFVQTIDTEEISVKEVTVVLTECDKNSYIKTIIHNRCETALRRLTQVQGSQDRCRIFLQTIGCVVFHAQQCSVEKVTKTMTTYFQDIVSGVGTVTGFDPSTCYASIDTVVLPTMMPITSPVRPCVHPDVLSYILNFDCHYDAIPTDIKQGASMTEKCRFYWQSSACVYRMTKTNPLLQSAGTCTYNDITSVLQQQGSHMYRVKPNNVNSADCYSYDRDQERCSSFLYDPEMYQDFDDCLYNVMRARFDTKLDTSNLTCVLYEEASECVFRYYKWKGLDSCVKNQFESDLIWMINMRATQWSQMIGMDIKEPEITQKCISNSTSGPDFGHSICEDGRGLILSRTECISEILMSQPSDSVCRTFEDRYIPCIMEKLSDHFNCTNGEIRRSILEENHLITKLSGGKVDLSSCISMNVTDICTSYKPEIVNFEDCSMVVYGFINKTVSTEVLCR</sequence>
<dbReference type="Proteomes" id="UP000507470">
    <property type="component" value="Unassembled WGS sequence"/>
</dbReference>
<evidence type="ECO:0000259" key="3">
    <source>
        <dbReference type="PROSITE" id="PS50024"/>
    </source>
</evidence>
<feature type="region of interest" description="Disordered" evidence="1">
    <location>
        <begin position="542"/>
        <end position="569"/>
    </location>
</feature>
<name>A0A6J8EZN2_MYTCO</name>
<feature type="transmembrane region" description="Helical" evidence="2">
    <location>
        <begin position="150"/>
        <end position="183"/>
    </location>
</feature>
<keyword evidence="5" id="KW-1185">Reference proteome</keyword>
<proteinExistence type="predicted"/>
<keyword evidence="2" id="KW-0812">Transmembrane</keyword>